<name>A0A0B7BTH1_9EUPU</name>
<evidence type="ECO:0000313" key="2">
    <source>
        <dbReference type="EMBL" id="CEK95691.1"/>
    </source>
</evidence>
<protein>
    <submittedName>
        <fullName evidence="2">Uncharacterized protein</fullName>
    </submittedName>
</protein>
<reference evidence="2" key="1">
    <citation type="submission" date="2014-12" db="EMBL/GenBank/DDBJ databases">
        <title>Insight into the proteome of Arion vulgaris.</title>
        <authorList>
            <person name="Aradska J."/>
            <person name="Bulat T."/>
            <person name="Smidak R."/>
            <person name="Sarate P."/>
            <person name="Gangsoo J."/>
            <person name="Sialana F."/>
            <person name="Bilban M."/>
            <person name="Lubec G."/>
        </authorList>
    </citation>
    <scope>NUCLEOTIDE SEQUENCE</scope>
    <source>
        <tissue evidence="2">Skin</tissue>
    </source>
</reference>
<gene>
    <name evidence="2" type="primary">ORF208346</name>
    <name evidence="1" type="synonym">ORF208344</name>
    <name evidence="3" type="synonym">ORF208349</name>
</gene>
<accession>A0A0B7BTH1</accession>
<proteinExistence type="predicted"/>
<dbReference type="EMBL" id="HACG01048826">
    <property type="protein sequence ID" value="CEK95691.1"/>
    <property type="molecule type" value="Transcribed_RNA"/>
</dbReference>
<dbReference type="EMBL" id="HACG01048827">
    <property type="protein sequence ID" value="CEK95692.1"/>
    <property type="molecule type" value="Transcribed_RNA"/>
</dbReference>
<sequence>MKLSSDDITSRCQTNNYVVMMYKLQQYNKEIISTVAIDMLLYSSSLNIQQH</sequence>
<dbReference type="EMBL" id="HACG01048825">
    <property type="protein sequence ID" value="CEK95690.1"/>
    <property type="molecule type" value="Transcribed_RNA"/>
</dbReference>
<evidence type="ECO:0000313" key="3">
    <source>
        <dbReference type="EMBL" id="CEK95692.1"/>
    </source>
</evidence>
<evidence type="ECO:0000313" key="1">
    <source>
        <dbReference type="EMBL" id="CEK95690.1"/>
    </source>
</evidence>
<organism evidence="2">
    <name type="scientific">Arion vulgaris</name>
    <dbReference type="NCBI Taxonomy" id="1028688"/>
    <lineage>
        <taxon>Eukaryota</taxon>
        <taxon>Metazoa</taxon>
        <taxon>Spiralia</taxon>
        <taxon>Lophotrochozoa</taxon>
        <taxon>Mollusca</taxon>
        <taxon>Gastropoda</taxon>
        <taxon>Heterobranchia</taxon>
        <taxon>Euthyneura</taxon>
        <taxon>Panpulmonata</taxon>
        <taxon>Eupulmonata</taxon>
        <taxon>Stylommatophora</taxon>
        <taxon>Helicina</taxon>
        <taxon>Arionoidea</taxon>
        <taxon>Arionidae</taxon>
        <taxon>Arion</taxon>
    </lineage>
</organism>
<dbReference type="AlphaFoldDB" id="A0A0B7BTH1"/>